<feature type="region of interest" description="Disordered" evidence="1">
    <location>
        <begin position="220"/>
        <end position="241"/>
    </location>
</feature>
<organism evidence="3 4">
    <name type="scientific">Botrimarina mediterranea</name>
    <dbReference type="NCBI Taxonomy" id="2528022"/>
    <lineage>
        <taxon>Bacteria</taxon>
        <taxon>Pseudomonadati</taxon>
        <taxon>Planctomycetota</taxon>
        <taxon>Planctomycetia</taxon>
        <taxon>Pirellulales</taxon>
        <taxon>Lacipirellulaceae</taxon>
        <taxon>Botrimarina</taxon>
    </lineage>
</organism>
<evidence type="ECO:0000256" key="2">
    <source>
        <dbReference type="SAM" id="Phobius"/>
    </source>
</evidence>
<dbReference type="RefSeq" id="WP_145109091.1">
    <property type="nucleotide sequence ID" value="NZ_CP036349.1"/>
</dbReference>
<dbReference type="EMBL" id="CP036349">
    <property type="protein sequence ID" value="QDV72947.1"/>
    <property type="molecule type" value="Genomic_DNA"/>
</dbReference>
<protein>
    <submittedName>
        <fullName evidence="3">Uncharacterized protein</fullName>
    </submittedName>
</protein>
<dbReference type="KEGG" id="bmei:Spa11_11340"/>
<evidence type="ECO:0000313" key="3">
    <source>
        <dbReference type="EMBL" id="QDV72947.1"/>
    </source>
</evidence>
<reference evidence="3 4" key="1">
    <citation type="submission" date="2019-02" db="EMBL/GenBank/DDBJ databases">
        <title>Deep-cultivation of Planctomycetes and their phenomic and genomic characterization uncovers novel biology.</title>
        <authorList>
            <person name="Wiegand S."/>
            <person name="Jogler M."/>
            <person name="Boedeker C."/>
            <person name="Pinto D."/>
            <person name="Vollmers J."/>
            <person name="Rivas-Marin E."/>
            <person name="Kohn T."/>
            <person name="Peeters S.H."/>
            <person name="Heuer A."/>
            <person name="Rast P."/>
            <person name="Oberbeckmann S."/>
            <person name="Bunk B."/>
            <person name="Jeske O."/>
            <person name="Meyerdierks A."/>
            <person name="Storesund J.E."/>
            <person name="Kallscheuer N."/>
            <person name="Luecker S."/>
            <person name="Lage O.M."/>
            <person name="Pohl T."/>
            <person name="Merkel B.J."/>
            <person name="Hornburger P."/>
            <person name="Mueller R.-W."/>
            <person name="Bruemmer F."/>
            <person name="Labrenz M."/>
            <person name="Spormann A.M."/>
            <person name="Op den Camp H."/>
            <person name="Overmann J."/>
            <person name="Amann R."/>
            <person name="Jetten M.S.M."/>
            <person name="Mascher T."/>
            <person name="Medema M.H."/>
            <person name="Devos D.P."/>
            <person name="Kaster A.-K."/>
            <person name="Ovreas L."/>
            <person name="Rohde M."/>
            <person name="Galperin M.Y."/>
            <person name="Jogler C."/>
        </authorList>
    </citation>
    <scope>NUCLEOTIDE SEQUENCE [LARGE SCALE GENOMIC DNA]</scope>
    <source>
        <strain evidence="3 4">Spa11</strain>
    </source>
</reference>
<keyword evidence="4" id="KW-1185">Reference proteome</keyword>
<gene>
    <name evidence="3" type="ORF">Spa11_11340</name>
</gene>
<evidence type="ECO:0000256" key="1">
    <source>
        <dbReference type="SAM" id="MobiDB-lite"/>
    </source>
</evidence>
<name>A0A518K599_9BACT</name>
<evidence type="ECO:0000313" key="4">
    <source>
        <dbReference type="Proteomes" id="UP000316426"/>
    </source>
</evidence>
<feature type="transmembrane region" description="Helical" evidence="2">
    <location>
        <begin position="20"/>
        <end position="39"/>
    </location>
</feature>
<accession>A0A518K599</accession>
<feature type="transmembrane region" description="Helical" evidence="2">
    <location>
        <begin position="117"/>
        <end position="138"/>
    </location>
</feature>
<sequence length="241" mass="27329">MSLPLRAENNPKFYSRFKWLGLGAIAFMLYCLYDGYINYPAQMERGHALMAIAEDVLPGEKIQEINQAGHGPHDAYLLIKKQMPDYPELKEAWESKVAAEGWPKIPPKKLRTEGDILGQYVMAVIALAGGVWFLTTVLRTTGRWFELNENGITTRWGESFSLDQVTAIDKKQWRDKGIARVRYQTPSGRQKTFVVDNYKYHKKTTDAIMRQIELGAGHDKIVNGKPEPELNATTEEPVADA</sequence>
<keyword evidence="2" id="KW-0812">Transmembrane</keyword>
<proteinExistence type="predicted"/>
<keyword evidence="2" id="KW-0472">Membrane</keyword>
<dbReference type="AlphaFoldDB" id="A0A518K599"/>
<dbReference type="Proteomes" id="UP000316426">
    <property type="component" value="Chromosome"/>
</dbReference>
<keyword evidence="2" id="KW-1133">Transmembrane helix</keyword>